<evidence type="ECO:0000259" key="1">
    <source>
        <dbReference type="Pfam" id="PF24818"/>
    </source>
</evidence>
<dbReference type="Proteomes" id="UP000593564">
    <property type="component" value="Unassembled WGS sequence"/>
</dbReference>
<keyword evidence="3" id="KW-1185">Reference proteome</keyword>
<dbReference type="EMBL" id="JACBKZ010000007">
    <property type="protein sequence ID" value="KAF5946894.1"/>
    <property type="molecule type" value="Genomic_DNA"/>
</dbReference>
<dbReference type="PANTHER" id="PTHR33494">
    <property type="entry name" value="OS02G0793800 PROTEIN"/>
    <property type="match status" value="1"/>
</dbReference>
<comment type="caution">
    <text evidence="2">The sequence shown here is derived from an EMBL/GenBank/DDBJ whole genome shotgun (WGS) entry which is preliminary data.</text>
</comment>
<dbReference type="PANTHER" id="PTHR33494:SF5">
    <property type="entry name" value="F10A16.6 PROTEIN"/>
    <property type="match status" value="1"/>
</dbReference>
<name>A0A7J7H4W5_CAMSI</name>
<dbReference type="Pfam" id="PF24818">
    <property type="entry name" value="PH_TRF2_HOY1"/>
    <property type="match status" value="1"/>
</dbReference>
<accession>A0A7J7H4W5</accession>
<reference evidence="3" key="1">
    <citation type="journal article" date="2020" name="Nat. Commun.">
        <title>Genome assembly of wild tea tree DASZ reveals pedigree and selection history of tea varieties.</title>
        <authorList>
            <person name="Zhang W."/>
            <person name="Zhang Y."/>
            <person name="Qiu H."/>
            <person name="Guo Y."/>
            <person name="Wan H."/>
            <person name="Zhang X."/>
            <person name="Scossa F."/>
            <person name="Alseekh S."/>
            <person name="Zhang Q."/>
            <person name="Wang P."/>
            <person name="Xu L."/>
            <person name="Schmidt M.H."/>
            <person name="Jia X."/>
            <person name="Li D."/>
            <person name="Zhu A."/>
            <person name="Guo F."/>
            <person name="Chen W."/>
            <person name="Ni D."/>
            <person name="Usadel B."/>
            <person name="Fernie A.R."/>
            <person name="Wen W."/>
        </authorList>
    </citation>
    <scope>NUCLEOTIDE SEQUENCE [LARGE SCALE GENOMIC DNA]</scope>
    <source>
        <strain evidence="3">cv. G240</strain>
    </source>
</reference>
<organism evidence="2 3">
    <name type="scientific">Camellia sinensis</name>
    <name type="common">Tea plant</name>
    <name type="synonym">Thea sinensis</name>
    <dbReference type="NCBI Taxonomy" id="4442"/>
    <lineage>
        <taxon>Eukaryota</taxon>
        <taxon>Viridiplantae</taxon>
        <taxon>Streptophyta</taxon>
        <taxon>Embryophyta</taxon>
        <taxon>Tracheophyta</taxon>
        <taxon>Spermatophyta</taxon>
        <taxon>Magnoliopsida</taxon>
        <taxon>eudicotyledons</taxon>
        <taxon>Gunneridae</taxon>
        <taxon>Pentapetalae</taxon>
        <taxon>asterids</taxon>
        <taxon>Ericales</taxon>
        <taxon>Theaceae</taxon>
        <taxon>Camellia</taxon>
    </lineage>
</organism>
<evidence type="ECO:0000313" key="3">
    <source>
        <dbReference type="Proteomes" id="UP000593564"/>
    </source>
</evidence>
<dbReference type="InterPro" id="IPR057939">
    <property type="entry name" value="TRF2_HOY1_PH"/>
</dbReference>
<dbReference type="AlphaFoldDB" id="A0A7J7H4W5"/>
<gene>
    <name evidence="2" type="ORF">HYC85_017122</name>
</gene>
<evidence type="ECO:0000313" key="2">
    <source>
        <dbReference type="EMBL" id="KAF5946894.1"/>
    </source>
</evidence>
<reference evidence="2 3" key="2">
    <citation type="submission" date="2020-07" db="EMBL/GenBank/DDBJ databases">
        <title>Genome assembly of wild tea tree DASZ reveals pedigree and selection history of tea varieties.</title>
        <authorList>
            <person name="Zhang W."/>
        </authorList>
    </citation>
    <scope>NUCLEOTIDE SEQUENCE [LARGE SCALE GENOMIC DNA]</scope>
    <source>
        <strain evidence="3">cv. G240</strain>
        <tissue evidence="2">Leaf</tissue>
    </source>
</reference>
<feature type="domain" description="TRF2/HOY1 PH-like" evidence="1">
    <location>
        <begin position="132"/>
        <end position="249"/>
    </location>
</feature>
<protein>
    <recommendedName>
        <fullName evidence="1">TRF2/HOY1 PH-like domain-containing protein</fullName>
    </recommendedName>
</protein>
<proteinExistence type="predicted"/>
<sequence>MVQELIIGSNEAMFNGGFFDSSEQFHNSVLDPITNNNVVSGFPSSDFKRIKLSSESNQPELDFHTCGEASPLGLTLKKTPSFLNLVEMTLSHSRSKNCSTGTHHTSSIQERCRAKKDDFVYQPMYEKLKASNFPALLLKIGSWERKSLHEGNLVAKCYYAKKKIVWEVLEGALKSKIEIQWSDIEAIRAIIRNDEPGILEIELNQQPQFFRETNPQPRKHTLWQQAMDFTGGQAAIYRRHYIKFPPRTLDKHYEKLLQCDKRLLELSQKPFPRMETPYFYSNIYEVTDIPFDFTVRRSQVPPTLQHSFSTIPRSLVPPHPIQNFKPTTRQPFGIMDSNSPMSVMDFPCTDENVNGYTFDNRRMVHWGQQGNNVENVLAREDQIQANANAAFSSQGYPNTGLLGDLENHLLGDSQNVCSNERTLLARVSSMCSLLDPFEVANPQNNNSMNQSEYKQGKFSDDHLILGTTEHSGVDGGLCYPQPICCLAPRVSDESHMMHLPRDNSSGNKGGSQPLNRQNTLSTVSLVSFPSPLLSRIKSQTDLETFSSTEVLQGTNKFTITLKYTVKMA</sequence>